<protein>
    <recommendedName>
        <fullName evidence="12">Prepilin peptidase</fullName>
    </recommendedName>
</protein>
<accession>A0A2M7WRT7</accession>
<feature type="transmembrane region" description="Helical" evidence="7">
    <location>
        <begin position="179"/>
        <end position="212"/>
    </location>
</feature>
<feature type="domain" description="Prepilin type IV endopeptidase peptidase" evidence="8">
    <location>
        <begin position="106"/>
        <end position="205"/>
    </location>
</feature>
<dbReference type="Pfam" id="PF01478">
    <property type="entry name" value="Peptidase_A24"/>
    <property type="match status" value="1"/>
</dbReference>
<feature type="transmembrane region" description="Helical" evidence="7">
    <location>
        <begin position="99"/>
        <end position="120"/>
    </location>
</feature>
<comment type="caution">
    <text evidence="10">The sequence shown here is derived from an EMBL/GenBank/DDBJ whole genome shotgun (WGS) entry which is preliminary data.</text>
</comment>
<comment type="similarity">
    <text evidence="2">Belongs to the peptidase A24 family.</text>
</comment>
<keyword evidence="6 7" id="KW-0472">Membrane</keyword>
<dbReference type="PANTHER" id="PTHR30487:SF0">
    <property type="entry name" value="PREPILIN LEADER PEPTIDASE_N-METHYLTRANSFERASE-RELATED"/>
    <property type="match status" value="1"/>
</dbReference>
<dbReference type="GO" id="GO:0004190">
    <property type="term" value="F:aspartic-type endopeptidase activity"/>
    <property type="evidence" value="ECO:0007669"/>
    <property type="project" value="InterPro"/>
</dbReference>
<evidence type="ECO:0000259" key="9">
    <source>
        <dbReference type="Pfam" id="PF06750"/>
    </source>
</evidence>
<dbReference type="InterPro" id="IPR010627">
    <property type="entry name" value="Prepilin_pept_A24_N"/>
</dbReference>
<feature type="domain" description="Prepilin peptidase A24 N-terminal" evidence="9">
    <location>
        <begin position="8"/>
        <end position="87"/>
    </location>
</feature>
<dbReference type="GO" id="GO:0006465">
    <property type="term" value="P:signal peptide processing"/>
    <property type="evidence" value="ECO:0007669"/>
    <property type="project" value="TreeGrafter"/>
</dbReference>
<feature type="transmembrane region" description="Helical" evidence="7">
    <location>
        <begin position="72"/>
        <end position="93"/>
    </location>
</feature>
<dbReference type="EMBL" id="PFXF01000023">
    <property type="protein sequence ID" value="PJA32715.1"/>
    <property type="molecule type" value="Genomic_DNA"/>
</dbReference>
<dbReference type="AlphaFoldDB" id="A0A2M7WRT7"/>
<evidence type="ECO:0000259" key="8">
    <source>
        <dbReference type="Pfam" id="PF01478"/>
    </source>
</evidence>
<keyword evidence="5 7" id="KW-1133">Transmembrane helix</keyword>
<organism evidence="10 11">
    <name type="scientific">Candidatus Zambryskibacteria bacterium CG_4_9_14_3_um_filter_42_15</name>
    <dbReference type="NCBI Taxonomy" id="1975112"/>
    <lineage>
        <taxon>Bacteria</taxon>
        <taxon>Candidatus Zambryskiibacteriota</taxon>
    </lineage>
</organism>
<keyword evidence="3" id="KW-1003">Cell membrane</keyword>
<dbReference type="GO" id="GO:0005886">
    <property type="term" value="C:plasma membrane"/>
    <property type="evidence" value="ECO:0007669"/>
    <property type="project" value="UniProtKB-SubCell"/>
</dbReference>
<dbReference type="InterPro" id="IPR050882">
    <property type="entry name" value="Prepilin_peptidase/N-MTase"/>
</dbReference>
<evidence type="ECO:0000256" key="5">
    <source>
        <dbReference type="ARBA" id="ARBA00022989"/>
    </source>
</evidence>
<gene>
    <name evidence="10" type="ORF">CO185_01830</name>
</gene>
<evidence type="ECO:0000256" key="2">
    <source>
        <dbReference type="ARBA" id="ARBA00005801"/>
    </source>
</evidence>
<evidence type="ECO:0000313" key="11">
    <source>
        <dbReference type="Proteomes" id="UP000230758"/>
    </source>
</evidence>
<dbReference type="InterPro" id="IPR000045">
    <property type="entry name" value="Prepilin_IV_endopep_pep"/>
</dbReference>
<comment type="subcellular location">
    <subcellularLocation>
        <location evidence="1">Cell membrane</location>
        <topology evidence="1">Multi-pass membrane protein</topology>
    </subcellularLocation>
</comment>
<evidence type="ECO:0000313" key="10">
    <source>
        <dbReference type="EMBL" id="PJA32715.1"/>
    </source>
</evidence>
<evidence type="ECO:0000256" key="1">
    <source>
        <dbReference type="ARBA" id="ARBA00004651"/>
    </source>
</evidence>
<evidence type="ECO:0000256" key="4">
    <source>
        <dbReference type="ARBA" id="ARBA00022692"/>
    </source>
</evidence>
<reference evidence="11" key="1">
    <citation type="submission" date="2017-09" db="EMBL/GenBank/DDBJ databases">
        <title>Depth-based differentiation of microbial function through sediment-hosted aquifers and enrichment of novel symbionts in the deep terrestrial subsurface.</title>
        <authorList>
            <person name="Probst A.J."/>
            <person name="Ladd B."/>
            <person name="Jarett J.K."/>
            <person name="Geller-Mcgrath D.E."/>
            <person name="Sieber C.M.K."/>
            <person name="Emerson J.B."/>
            <person name="Anantharaman K."/>
            <person name="Thomas B.C."/>
            <person name="Malmstrom R."/>
            <person name="Stieglmeier M."/>
            <person name="Klingl A."/>
            <person name="Woyke T."/>
            <person name="Ryan C.M."/>
            <person name="Banfield J.F."/>
        </authorList>
    </citation>
    <scope>NUCLEOTIDE SEQUENCE [LARGE SCALE GENOMIC DNA]</scope>
</reference>
<keyword evidence="4 7" id="KW-0812">Transmembrane</keyword>
<dbReference type="PANTHER" id="PTHR30487">
    <property type="entry name" value="TYPE 4 PREPILIN-LIKE PROTEINS LEADER PEPTIDE-PROCESSING ENZYME"/>
    <property type="match status" value="1"/>
</dbReference>
<sequence>MVTTLLFILGAIVGSFINVVGLRWGTEETLGGRSHCTSCGKNLSWYELVPVLSFLFLRGKCRKCGAKISWQYILIELWTGLVFTSVFNVIAPSDLLSTIYYLLFTLIFSIYIVILIYDWYHKIIPDELVYTAILLSVVSRWLSVSSTLDWLAGPILFAFFGLIWLLSKGRAMGFGDAKLGLSVGLLLGATQGFSAIVLAFWIGALGSLIFIFLNKVGLPAQAGFIKGAKGLTMKSEIPFAPFIIISAWISFVFNLNIINVALF</sequence>
<dbReference type="Proteomes" id="UP000230758">
    <property type="component" value="Unassembled WGS sequence"/>
</dbReference>
<feature type="transmembrane region" description="Helical" evidence="7">
    <location>
        <begin position="239"/>
        <end position="262"/>
    </location>
</feature>
<dbReference type="Pfam" id="PF06750">
    <property type="entry name" value="A24_N_bact"/>
    <property type="match status" value="1"/>
</dbReference>
<evidence type="ECO:0000256" key="6">
    <source>
        <dbReference type="ARBA" id="ARBA00023136"/>
    </source>
</evidence>
<evidence type="ECO:0000256" key="7">
    <source>
        <dbReference type="SAM" id="Phobius"/>
    </source>
</evidence>
<dbReference type="Gene3D" id="1.20.120.1220">
    <property type="match status" value="1"/>
</dbReference>
<evidence type="ECO:0008006" key="12">
    <source>
        <dbReference type="Google" id="ProtNLM"/>
    </source>
</evidence>
<evidence type="ECO:0000256" key="3">
    <source>
        <dbReference type="ARBA" id="ARBA00022475"/>
    </source>
</evidence>
<feature type="transmembrane region" description="Helical" evidence="7">
    <location>
        <begin position="6"/>
        <end position="25"/>
    </location>
</feature>
<feature type="transmembrane region" description="Helical" evidence="7">
    <location>
        <begin position="150"/>
        <end position="167"/>
    </location>
</feature>
<name>A0A2M7WRT7_9BACT</name>
<proteinExistence type="inferred from homology"/>